<protein>
    <submittedName>
        <fullName evidence="2">PIN domain-containing protein</fullName>
    </submittedName>
</protein>
<keyword evidence="1" id="KW-1133">Transmembrane helix</keyword>
<name>A0ABT1YLM1_9BACL</name>
<keyword evidence="1" id="KW-0812">Transmembrane</keyword>
<gene>
    <name evidence="2" type="ORF">NV381_19145</name>
</gene>
<evidence type="ECO:0000256" key="1">
    <source>
        <dbReference type="SAM" id="Phobius"/>
    </source>
</evidence>
<keyword evidence="3" id="KW-1185">Reference proteome</keyword>
<reference evidence="2 3" key="1">
    <citation type="submission" date="2022-08" db="EMBL/GenBank/DDBJ databases">
        <title>Paenibacillus endoradicis sp. nov., Paenibacillus radicibacter sp. nov and Paenibacillus pararadicis sp. nov., three cold-adapted plant growth-promoting bacteria isolated from root of Larix gmelinii in Great Khingan.</title>
        <authorList>
            <person name="Xue H."/>
        </authorList>
    </citation>
    <scope>NUCLEOTIDE SEQUENCE [LARGE SCALE GENOMIC DNA]</scope>
    <source>
        <strain evidence="2 3">N5-1-1-5</strain>
    </source>
</reference>
<dbReference type="EMBL" id="JANQBD010000014">
    <property type="protein sequence ID" value="MCR8633299.1"/>
    <property type="molecule type" value="Genomic_DNA"/>
</dbReference>
<dbReference type="RefSeq" id="WP_258214878.1">
    <property type="nucleotide sequence ID" value="NZ_JANQBD010000014.1"/>
</dbReference>
<feature type="transmembrane region" description="Helical" evidence="1">
    <location>
        <begin position="12"/>
        <end position="28"/>
    </location>
</feature>
<keyword evidence="1" id="KW-0472">Membrane</keyword>
<sequence length="63" mass="7327">MLRNKVVIDTNIWLYVVAGIPSAVQYLIQLVEQQDTDILYAAVTYIEIYSYPNLDDEKTYRIA</sequence>
<organism evidence="2 3">
    <name type="scientific">Paenibacillus radicis</name>
    <name type="common">ex Xue et al. 2023</name>
    <dbReference type="NCBI Taxonomy" id="2972489"/>
    <lineage>
        <taxon>Bacteria</taxon>
        <taxon>Bacillati</taxon>
        <taxon>Bacillota</taxon>
        <taxon>Bacilli</taxon>
        <taxon>Bacillales</taxon>
        <taxon>Paenibacillaceae</taxon>
        <taxon>Paenibacillus</taxon>
    </lineage>
</organism>
<accession>A0ABT1YLM1</accession>
<comment type="caution">
    <text evidence="2">The sequence shown here is derived from an EMBL/GenBank/DDBJ whole genome shotgun (WGS) entry which is preliminary data.</text>
</comment>
<evidence type="ECO:0000313" key="2">
    <source>
        <dbReference type="EMBL" id="MCR8633299.1"/>
    </source>
</evidence>
<dbReference type="Proteomes" id="UP001300012">
    <property type="component" value="Unassembled WGS sequence"/>
</dbReference>
<proteinExistence type="predicted"/>
<dbReference type="SUPFAM" id="SSF88723">
    <property type="entry name" value="PIN domain-like"/>
    <property type="match status" value="1"/>
</dbReference>
<evidence type="ECO:0000313" key="3">
    <source>
        <dbReference type="Proteomes" id="UP001300012"/>
    </source>
</evidence>
<dbReference type="InterPro" id="IPR029060">
    <property type="entry name" value="PIN-like_dom_sf"/>
</dbReference>